<dbReference type="InterPro" id="IPR027357">
    <property type="entry name" value="DOCKER_dom"/>
</dbReference>
<keyword evidence="1" id="KW-0597">Phosphoprotein</keyword>
<evidence type="ECO:0000256" key="4">
    <source>
        <dbReference type="SAM" id="MobiDB-lite"/>
    </source>
</evidence>
<dbReference type="SUPFAM" id="SSF48371">
    <property type="entry name" value="ARM repeat"/>
    <property type="match status" value="1"/>
</dbReference>
<dbReference type="InterPro" id="IPR035892">
    <property type="entry name" value="C2_domain_sf"/>
</dbReference>
<dbReference type="GO" id="GO:0007264">
    <property type="term" value="P:small GTPase-mediated signal transduction"/>
    <property type="evidence" value="ECO:0007669"/>
    <property type="project" value="InterPro"/>
</dbReference>
<feature type="region of interest" description="Disordered" evidence="4">
    <location>
        <begin position="1"/>
        <end position="21"/>
    </location>
</feature>
<dbReference type="InterPro" id="IPR026791">
    <property type="entry name" value="DOCK"/>
</dbReference>
<feature type="compositionally biased region" description="Low complexity" evidence="4">
    <location>
        <begin position="647"/>
        <end position="667"/>
    </location>
</feature>
<feature type="compositionally biased region" description="Polar residues" evidence="4">
    <location>
        <begin position="1476"/>
        <end position="1489"/>
    </location>
</feature>
<name>A0A8J4PQG6_9MYCE</name>
<dbReference type="InterPro" id="IPR046773">
    <property type="entry name" value="DOCKER_Lobe_C"/>
</dbReference>
<dbReference type="Gene3D" id="1.25.40.410">
    <property type="match status" value="1"/>
</dbReference>
<dbReference type="CDD" id="cd11684">
    <property type="entry name" value="DHR2_DOCK"/>
    <property type="match status" value="1"/>
</dbReference>
<feature type="region of interest" description="Disordered" evidence="4">
    <location>
        <begin position="2283"/>
        <end position="2305"/>
    </location>
</feature>
<evidence type="ECO:0000256" key="2">
    <source>
        <dbReference type="ARBA" id="ARBA00022658"/>
    </source>
</evidence>
<feature type="compositionally biased region" description="Low complexity" evidence="4">
    <location>
        <begin position="1490"/>
        <end position="1505"/>
    </location>
</feature>
<feature type="compositionally biased region" description="Low complexity" evidence="4">
    <location>
        <begin position="583"/>
        <end position="632"/>
    </location>
</feature>
<dbReference type="PANTHER" id="PTHR23317:SF76">
    <property type="entry name" value="LD20667P"/>
    <property type="match status" value="1"/>
</dbReference>
<evidence type="ECO:0000313" key="7">
    <source>
        <dbReference type="EMBL" id="KAF2071889.1"/>
    </source>
</evidence>
<dbReference type="GO" id="GO:0005085">
    <property type="term" value="F:guanyl-nucleotide exchange factor activity"/>
    <property type="evidence" value="ECO:0007669"/>
    <property type="project" value="UniProtKB-KW"/>
</dbReference>
<evidence type="ECO:0000256" key="3">
    <source>
        <dbReference type="PROSITE-ProRule" id="PRU00983"/>
    </source>
</evidence>
<dbReference type="PANTHER" id="PTHR23317">
    <property type="entry name" value="DEDICATOR OF CYTOKINESIS DOCK"/>
    <property type="match status" value="1"/>
</dbReference>
<feature type="region of interest" description="Disordered" evidence="4">
    <location>
        <begin position="1080"/>
        <end position="1102"/>
    </location>
</feature>
<keyword evidence="2" id="KW-0344">Guanine-nucleotide releasing factor</keyword>
<evidence type="ECO:0000256" key="1">
    <source>
        <dbReference type="ARBA" id="ARBA00022553"/>
    </source>
</evidence>
<feature type="domain" description="C2 DOCK-type" evidence="5">
    <location>
        <begin position="726"/>
        <end position="889"/>
    </location>
</feature>
<dbReference type="Pfam" id="PF20421">
    <property type="entry name" value="DHR-2_Lobe_C"/>
    <property type="match status" value="1"/>
</dbReference>
<comment type="similarity">
    <text evidence="3">Belongs to the DOCK family.</text>
</comment>
<dbReference type="Gene3D" id="1.20.58.740">
    <property type="match status" value="1"/>
</dbReference>
<dbReference type="Pfam" id="PF06920">
    <property type="entry name" value="DHR-2_Lobe_A"/>
    <property type="match status" value="1"/>
</dbReference>
<comment type="caution">
    <text evidence="7">The sequence shown here is derived from an EMBL/GenBank/DDBJ whole genome shotgun (WGS) entry which is preliminary data.</text>
</comment>
<evidence type="ECO:0000313" key="8">
    <source>
        <dbReference type="Proteomes" id="UP000695562"/>
    </source>
</evidence>
<proteinExistence type="inferred from homology"/>
<evidence type="ECO:0000259" key="5">
    <source>
        <dbReference type="PROSITE" id="PS51650"/>
    </source>
</evidence>
<dbReference type="Pfam" id="PF20422">
    <property type="entry name" value="DHR-2_Lobe_B"/>
    <property type="match status" value="1"/>
</dbReference>
<dbReference type="Proteomes" id="UP000695562">
    <property type="component" value="Unassembled WGS sequence"/>
</dbReference>
<keyword evidence="8" id="KW-1185">Reference proteome</keyword>
<dbReference type="Pfam" id="PF14429">
    <property type="entry name" value="DOCK-C2"/>
    <property type="match status" value="1"/>
</dbReference>
<dbReference type="Pfam" id="PF11878">
    <property type="entry name" value="DOCK_C-D_N"/>
    <property type="match status" value="1"/>
</dbReference>
<feature type="region of interest" description="Disordered" evidence="4">
    <location>
        <begin position="1473"/>
        <end position="1513"/>
    </location>
</feature>
<dbReference type="InterPro" id="IPR043161">
    <property type="entry name" value="DOCK_C_lobe_A"/>
</dbReference>
<sequence>MMDIINKDKQAIVEQQDSSSVVEQQVVNEKKEENSNSNNGELVNELQQPSLTTLSEINTQVTLLAPATSRENSETDLERALNSNNSSSNLIESFTTTTTTTTTTNNNNRHSIAIRDTSGGPHSGGGRSSGGLDSHKYRDFIQAKLASNHVKDDPLSPSLVYFPKDDLSLLVTEAQHRVIPNTSSSDLANSDVNQHVKSSFESFGAPRKTVTRNYAKFRKDVEKVVLDHEKYECDIIQKIKEKEAKMGDTNSTSSLSLLGGGHSPKFGGGSAGNSKRNSAQIEEPIDASDDLHFEFQTPITAETDKENAEQRQQDRQGFFKNYKPDYNWGSGTEVSLCNRTNVDFWQKQAFLNVLIELKGLVFVLGDHEPFFCTLFLYDYINKRRVSETFHFDFNPDRIKNLLESSKESKDSSHEDTVDHITQSKHLIVSLPQKQERDIWMIVKVNKIMQGDPDLNKEPYVTEKDIAKSKLKVSTSIQDVSKRLGRFHQAFSICAMPISTETGQIRVGQETCYLYKQVPKDLPGIQDLIDDIKDPAKKKKLKTLFGALTVIIHKPDSELPPYGQRLDPSYSFVKASEPFNTTYSSSSSSINSNINNNQSNSNSNNNNNNDGSSSPTITISDTDSNNSNSSPNSLQASANDVPPSINATTTSMSSLSLTTTSIPQSTSTEQLSELPPPSPRSKLQHAHSEMSSANMRRGATVPSLIPVIREIQPFTKVPELIPHYQYMNNLFLYPDTVNLTKAHGRNITIKVEIREDDTLSTPSLKLIYGKSSCQRFSSSFYTETHYHNKTPTFIDELKIKLPTRVSPRLHILFSYYHIVCKVKKGEESSDQMVGFSVLPLYKDRKICETGNIQLPIAVGNLKDKYLRNFETDYTLLENGKNLFKFDLKLFSSLYAQNEYINKFLLYAQDEFIRDVDLIEALQNFSRIETKDGKEGKDAQEAQEAIRFFNVIMNNLIHVICNRESTVGCIAIKAMFVLLSKIQKYLGDSNARVPFFVSYVQHVFDNPPHTRVPVYTALSTRFVYFLMRKRQTSNDLSDLSNTTIFSFSWFIYDLIVKSLALYKLDEKSKVQLISYLTSIGSSDSGNDSKTPPPPAPTSGAPASALDQHDTEFMKYLPKLVSFGVYHIQNAISTNQDSKLASEANNNLALFIRDLFGVFDRVVITDLLFIYIHDTNSGIQKDEKNATTFLFYKFDFLKIICDYEHYINLNIPVPYSLNNIQHLSIKINDSHPVSGILIREVLEILFNTQYSHEVRNVAFNCINTLLTKHDYDSRYQEPQKKERIATIYFPLILDVIDHYDKFVLWVHSSDIQERRNFMACQLFILKNLSKSFLRQWFAKEVPQRLNTFFDVLGLIASAFEYQQSHIRTQLEALHYSDSTAVSPSTSSVNMMMMMNGANSNGSIGGSGSNIPTNIPTPPPIISSGKLAKELFMKKKDSVLSPLKESGLSRTSSSSSMVYQGNLAELNALNNNNSAVGNNPITASSPNITSPAPLTSASSFTLNSSSPPNLTTGGTSPTLQAVISSVTAAAAANHHHGGRMMAQPLTHRHKVVPANEGNVCSEANLIILDFIEDYIKNQYNQLKDGGTSSLLMEKLFYLFILMLEKRQSHRVITCLYASLRSFVYKFRHHFFQVNNDYCSVLCNQIIRYCNFPSREIRSIATSFFYSMIKHNNQESGNFGRMKIQATIALSKIANSGVFKNDFRNLERAFRTISKYSIEELKNESECSIITPRLMTTLEPNQIIELKSSFSNQILKMSNKLIKIIRDTVRANLLKSSSDPETIHELYSEIAAGYSDTPIIRIDWLNILSSKHVEEENYFEAAICKLRIAQLVYVYLEQHLLLPCKLETSLIQTICPGLSEVVVEEDEGVCTNPVFSIDGLRSTIYLAINQFRMGDYFEYSILLYKLLIPLYEKLRDFENLSECHKQIYELYREIIKANESKSRMLGRYYRVGFYGEAFEDLDGMEFIYKEPKLTHLFALSERLKTFYHKKFGQEVVVFPDSGKIERSNLEPHRLYLQITSLKPYLQGDTENRPGYFERHTLLKHFVFITPFTLTGKTQGSITEQFHRKTILTIENTAPNMLKRFPIVSKKEIEISPIENSIETIEHRNNLLSLEINQDPPNIKTLQGVLQGSVLLQVNAGALEVCRGFLANSNRSNWPSHHIEKLSQACTKFLKLCEVALSINKVRITMNQYSFHQELELGYKRLYATMNRYILGEINSEAEEQGLDTNDQPDMAAEEESSLMTDLSYDDESSIKESSPNLIDNILSSPSSIIPNSFKKKSGFLTVKEDKKSKRGSYEFGSPSNERRSKD</sequence>
<feature type="region of interest" description="Disordered" evidence="4">
    <location>
        <begin position="66"/>
        <end position="133"/>
    </location>
</feature>
<organism evidence="7 8">
    <name type="scientific">Polysphondylium violaceum</name>
    <dbReference type="NCBI Taxonomy" id="133409"/>
    <lineage>
        <taxon>Eukaryota</taxon>
        <taxon>Amoebozoa</taxon>
        <taxon>Evosea</taxon>
        <taxon>Eumycetozoa</taxon>
        <taxon>Dictyostelia</taxon>
        <taxon>Dictyosteliales</taxon>
        <taxon>Dictyosteliaceae</taxon>
        <taxon>Polysphondylium</taxon>
    </lineage>
</organism>
<feature type="compositionally biased region" description="Gly residues" evidence="4">
    <location>
        <begin position="258"/>
        <end position="271"/>
    </location>
</feature>
<feature type="region of interest" description="Disordered" evidence="4">
    <location>
        <begin position="582"/>
        <end position="696"/>
    </location>
</feature>
<feature type="compositionally biased region" description="Low complexity" evidence="4">
    <location>
        <begin position="82"/>
        <end position="108"/>
    </location>
</feature>
<dbReference type="OrthoDB" id="47328at2759"/>
<dbReference type="InterPro" id="IPR021816">
    <property type="entry name" value="DOCK_C/D_N"/>
</dbReference>
<dbReference type="PROSITE" id="PS51650">
    <property type="entry name" value="C2_DOCK"/>
    <property type="match status" value="1"/>
</dbReference>
<dbReference type="InterPro" id="IPR027007">
    <property type="entry name" value="C2_DOCK-type_domain"/>
</dbReference>
<gene>
    <name evidence="7" type="ORF">CYY_006791</name>
</gene>
<dbReference type="InterPro" id="IPR046770">
    <property type="entry name" value="DOCKER_Lobe_B"/>
</dbReference>
<dbReference type="Gene3D" id="2.60.40.150">
    <property type="entry name" value="C2 domain"/>
    <property type="match status" value="1"/>
</dbReference>
<dbReference type="InterPro" id="IPR046769">
    <property type="entry name" value="DOCKER_Lobe_A"/>
</dbReference>
<accession>A0A8J4PQG6</accession>
<dbReference type="PROSITE" id="PS51651">
    <property type="entry name" value="DOCKER"/>
    <property type="match status" value="1"/>
</dbReference>
<dbReference type="InterPro" id="IPR043162">
    <property type="entry name" value="DOCK_C_lobe_C"/>
</dbReference>
<dbReference type="EMBL" id="AJWJ01000329">
    <property type="protein sequence ID" value="KAF2071889.1"/>
    <property type="molecule type" value="Genomic_DNA"/>
</dbReference>
<reference evidence="7" key="1">
    <citation type="submission" date="2020-01" db="EMBL/GenBank/DDBJ databases">
        <title>Development of genomics and gene disruption for Polysphondylium violaceum indicates a role for the polyketide synthase stlB in stalk morphogenesis.</title>
        <authorList>
            <person name="Narita B."/>
            <person name="Kawabe Y."/>
            <person name="Kin K."/>
            <person name="Saito T."/>
            <person name="Gibbs R."/>
            <person name="Kuspa A."/>
            <person name="Muzny D."/>
            <person name="Queller D."/>
            <person name="Richards S."/>
            <person name="Strassman J."/>
            <person name="Sucgang R."/>
            <person name="Worley K."/>
            <person name="Schaap P."/>
        </authorList>
    </citation>
    <scope>NUCLEOTIDE SEQUENCE</scope>
    <source>
        <strain evidence="7">QSvi11</strain>
    </source>
</reference>
<dbReference type="InterPro" id="IPR016024">
    <property type="entry name" value="ARM-type_fold"/>
</dbReference>
<feature type="region of interest" description="Disordered" evidence="4">
    <location>
        <begin position="244"/>
        <end position="279"/>
    </location>
</feature>
<protein>
    <recommendedName>
        <fullName evidence="9">DOCK family protein</fullName>
    </recommendedName>
</protein>
<evidence type="ECO:0008006" key="9">
    <source>
        <dbReference type="Google" id="ProtNLM"/>
    </source>
</evidence>
<feature type="domain" description="DOCKER" evidence="6">
    <location>
        <begin position="1787"/>
        <end position="2213"/>
    </location>
</feature>
<evidence type="ECO:0000259" key="6">
    <source>
        <dbReference type="PROSITE" id="PS51651"/>
    </source>
</evidence>
<feature type="compositionally biased region" description="Basic and acidic residues" evidence="4">
    <location>
        <begin position="1"/>
        <end position="11"/>
    </location>
</feature>